<gene>
    <name evidence="3" type="ORF">R5R35_005493</name>
</gene>
<evidence type="ECO:0000313" key="4">
    <source>
        <dbReference type="Proteomes" id="UP001378592"/>
    </source>
</evidence>
<evidence type="ECO:0000313" key="3">
    <source>
        <dbReference type="EMBL" id="KAK7870905.1"/>
    </source>
</evidence>
<reference evidence="3 4" key="1">
    <citation type="submission" date="2024-03" db="EMBL/GenBank/DDBJ databases">
        <title>The genome assembly and annotation of the cricket Gryllus longicercus Weissman &amp; Gray.</title>
        <authorList>
            <person name="Szrajer S."/>
            <person name="Gray D."/>
            <person name="Ylla G."/>
        </authorList>
    </citation>
    <scope>NUCLEOTIDE SEQUENCE [LARGE SCALE GENOMIC DNA]</scope>
    <source>
        <strain evidence="3">DAG 2021-001</strain>
        <tissue evidence="3">Whole body minus gut</tissue>
    </source>
</reference>
<keyword evidence="4" id="KW-1185">Reference proteome</keyword>
<feature type="region of interest" description="Disordered" evidence="2">
    <location>
        <begin position="336"/>
        <end position="355"/>
    </location>
</feature>
<feature type="coiled-coil region" evidence="1">
    <location>
        <begin position="76"/>
        <end position="284"/>
    </location>
</feature>
<evidence type="ECO:0000256" key="1">
    <source>
        <dbReference type="SAM" id="Coils"/>
    </source>
</evidence>
<protein>
    <submittedName>
        <fullName evidence="3">Uncharacterized protein</fullName>
    </submittedName>
</protein>
<name>A0AAN9VZ83_9ORTH</name>
<dbReference type="AlphaFoldDB" id="A0AAN9VZ83"/>
<proteinExistence type="predicted"/>
<feature type="compositionally biased region" description="Basic and acidic residues" evidence="2">
    <location>
        <begin position="39"/>
        <end position="56"/>
    </location>
</feature>
<dbReference type="EMBL" id="JAZDUA010000049">
    <property type="protein sequence ID" value="KAK7870905.1"/>
    <property type="molecule type" value="Genomic_DNA"/>
</dbReference>
<dbReference type="Proteomes" id="UP001378592">
    <property type="component" value="Unassembled WGS sequence"/>
</dbReference>
<feature type="region of interest" description="Disordered" evidence="2">
    <location>
        <begin position="380"/>
        <end position="417"/>
    </location>
</feature>
<evidence type="ECO:0000256" key="2">
    <source>
        <dbReference type="SAM" id="MobiDB-lite"/>
    </source>
</evidence>
<accession>A0AAN9VZ83</accession>
<comment type="caution">
    <text evidence="3">The sequence shown here is derived from an EMBL/GenBank/DDBJ whole genome shotgun (WGS) entry which is preliminary data.</text>
</comment>
<sequence>MERTVSILRNGGDPDDSSVSGSADKRKSKGKTKGNQSPHRSEPNNKTDLEEQRARVDSDVELIKARRILVAQVQKMTVLKEQATKIEKELAEKQQALEEKVQICDELNEQVKKNNEKISELQREIADLRQYEQRVKDLTEQIRDLKTERDDLKAHNSQLLQLSTAAIGSGRSAASEDSIHGESLAALQQRVSTLESALGAEKAERLMVEASKEAKHLQIAQLRQQNEELLAQQKELEGRLQVESAAASEAAILRKEAEALSVLKADLETKCQMLEDKLKEKEEPCSRCLQLEKELEASKSQEKKPLEEIYNFASVEEENSVLDLLRQFQISQDQVASASIEAPPNRDLPSRRYPTLDQTRRILGLTKIKHRDDLDAVSCSEAGQGDHQRNSNVTKQFQGGTEGSHSQESPLSVSISPNLTQISNSVKTDGVTIETTADIHNMNDPELLLNDHEPDSILAQAAQNSSEGKYLETVRELEKCQELLRVQQNINSLYRSEIDALAKEILQHTGKYMNSQDV</sequence>
<keyword evidence="1" id="KW-0175">Coiled coil</keyword>
<feature type="region of interest" description="Disordered" evidence="2">
    <location>
        <begin position="1"/>
        <end position="56"/>
    </location>
</feature>
<organism evidence="3 4">
    <name type="scientific">Gryllus longicercus</name>
    <dbReference type="NCBI Taxonomy" id="2509291"/>
    <lineage>
        <taxon>Eukaryota</taxon>
        <taxon>Metazoa</taxon>
        <taxon>Ecdysozoa</taxon>
        <taxon>Arthropoda</taxon>
        <taxon>Hexapoda</taxon>
        <taxon>Insecta</taxon>
        <taxon>Pterygota</taxon>
        <taxon>Neoptera</taxon>
        <taxon>Polyneoptera</taxon>
        <taxon>Orthoptera</taxon>
        <taxon>Ensifera</taxon>
        <taxon>Gryllidea</taxon>
        <taxon>Grylloidea</taxon>
        <taxon>Gryllidae</taxon>
        <taxon>Gryllinae</taxon>
        <taxon>Gryllus</taxon>
    </lineage>
</organism>
<feature type="compositionally biased region" description="Polar residues" evidence="2">
    <location>
        <begin position="390"/>
        <end position="417"/>
    </location>
</feature>